<dbReference type="PANTHER" id="PTHR33830">
    <property type="entry name" value="DEFENSIN-LIKE PROTEIN 184-RELATED"/>
    <property type="match status" value="1"/>
</dbReference>
<dbReference type="EMBL" id="JAYMYS010000002">
    <property type="protein sequence ID" value="KAK7405157.1"/>
    <property type="molecule type" value="Genomic_DNA"/>
</dbReference>
<protein>
    <submittedName>
        <fullName evidence="7">Uncharacterized protein</fullName>
    </submittedName>
</protein>
<dbReference type="InterPro" id="IPR010851">
    <property type="entry name" value="DEFL"/>
</dbReference>
<dbReference type="GO" id="GO:0031640">
    <property type="term" value="P:killing of cells of another organism"/>
    <property type="evidence" value="ECO:0007669"/>
    <property type="project" value="UniProtKB-KW"/>
</dbReference>
<keyword evidence="3" id="KW-0295">Fungicide</keyword>
<keyword evidence="8" id="KW-1185">Reference proteome</keyword>
<organism evidence="7 8">
    <name type="scientific">Psophocarpus tetragonolobus</name>
    <name type="common">Winged bean</name>
    <name type="synonym">Dolichos tetragonolobus</name>
    <dbReference type="NCBI Taxonomy" id="3891"/>
    <lineage>
        <taxon>Eukaryota</taxon>
        <taxon>Viridiplantae</taxon>
        <taxon>Streptophyta</taxon>
        <taxon>Embryophyta</taxon>
        <taxon>Tracheophyta</taxon>
        <taxon>Spermatophyta</taxon>
        <taxon>Magnoliopsida</taxon>
        <taxon>eudicotyledons</taxon>
        <taxon>Gunneridae</taxon>
        <taxon>Pentapetalae</taxon>
        <taxon>rosids</taxon>
        <taxon>fabids</taxon>
        <taxon>Fabales</taxon>
        <taxon>Fabaceae</taxon>
        <taxon>Papilionoideae</taxon>
        <taxon>50 kb inversion clade</taxon>
        <taxon>NPAAA clade</taxon>
        <taxon>indigoferoid/millettioid clade</taxon>
        <taxon>Phaseoleae</taxon>
        <taxon>Psophocarpus</taxon>
    </lineage>
</organism>
<feature type="signal peptide" evidence="6">
    <location>
        <begin position="1"/>
        <end position="28"/>
    </location>
</feature>
<comment type="similarity">
    <text evidence="1">Belongs to the DEFL family.</text>
</comment>
<name>A0AAN9XR23_PSOTE</name>
<keyword evidence="2" id="KW-0929">Antimicrobial</keyword>
<dbReference type="Pfam" id="PF07333">
    <property type="entry name" value="SLR1-BP"/>
    <property type="match status" value="1"/>
</dbReference>
<dbReference type="AlphaFoldDB" id="A0AAN9XR23"/>
<dbReference type="Proteomes" id="UP001386955">
    <property type="component" value="Unassembled WGS sequence"/>
</dbReference>
<keyword evidence="4" id="KW-0611">Plant defense</keyword>
<evidence type="ECO:0000256" key="2">
    <source>
        <dbReference type="ARBA" id="ARBA00022529"/>
    </source>
</evidence>
<reference evidence="7 8" key="1">
    <citation type="submission" date="2024-01" db="EMBL/GenBank/DDBJ databases">
        <title>The genomes of 5 underutilized Papilionoideae crops provide insights into root nodulation and disease resistanc.</title>
        <authorList>
            <person name="Jiang F."/>
        </authorList>
    </citation>
    <scope>NUCLEOTIDE SEQUENCE [LARGE SCALE GENOMIC DNA]</scope>
    <source>
        <strain evidence="7">DUOXIRENSHENG_FW03</strain>
        <tissue evidence="7">Leaves</tissue>
    </source>
</reference>
<keyword evidence="5" id="KW-1015">Disulfide bond</keyword>
<dbReference type="GO" id="GO:0050832">
    <property type="term" value="P:defense response to fungus"/>
    <property type="evidence" value="ECO:0007669"/>
    <property type="project" value="UniProtKB-KW"/>
</dbReference>
<keyword evidence="6" id="KW-0732">Signal</keyword>
<evidence type="ECO:0000256" key="5">
    <source>
        <dbReference type="ARBA" id="ARBA00023157"/>
    </source>
</evidence>
<comment type="caution">
    <text evidence="7">The sequence shown here is derived from an EMBL/GenBank/DDBJ whole genome shotgun (WGS) entry which is preliminary data.</text>
</comment>
<evidence type="ECO:0000313" key="8">
    <source>
        <dbReference type="Proteomes" id="UP001386955"/>
    </source>
</evidence>
<sequence>MAKISFTATFALALIITVISGTSQVVTGNRCTKVLNPNECNLSKCQSICQPQYKGTGYCVGKFPHQCVCVYDCPP</sequence>
<evidence type="ECO:0000313" key="7">
    <source>
        <dbReference type="EMBL" id="KAK7405157.1"/>
    </source>
</evidence>
<dbReference type="PANTHER" id="PTHR33830:SF21">
    <property type="entry name" value="DEFENSIN-LIKE PROTEIN 165-RELATED"/>
    <property type="match status" value="1"/>
</dbReference>
<proteinExistence type="inferred from homology"/>
<evidence type="ECO:0000256" key="1">
    <source>
        <dbReference type="ARBA" id="ARBA00006722"/>
    </source>
</evidence>
<evidence type="ECO:0000256" key="3">
    <source>
        <dbReference type="ARBA" id="ARBA00022577"/>
    </source>
</evidence>
<evidence type="ECO:0000256" key="4">
    <source>
        <dbReference type="ARBA" id="ARBA00022821"/>
    </source>
</evidence>
<feature type="chain" id="PRO_5042820247" evidence="6">
    <location>
        <begin position="29"/>
        <end position="75"/>
    </location>
</feature>
<evidence type="ECO:0000256" key="6">
    <source>
        <dbReference type="SAM" id="SignalP"/>
    </source>
</evidence>
<accession>A0AAN9XR23</accession>
<gene>
    <name evidence="7" type="ORF">VNO78_06355</name>
</gene>